<dbReference type="AlphaFoldDB" id="A0A9N8H4W5"/>
<dbReference type="Proteomes" id="UP001153069">
    <property type="component" value="Unassembled WGS sequence"/>
</dbReference>
<dbReference type="EMBL" id="CAICTM010000071">
    <property type="protein sequence ID" value="CAB9499962.1"/>
    <property type="molecule type" value="Genomic_DNA"/>
</dbReference>
<name>A0A9N8H4W5_9STRA</name>
<comment type="caution">
    <text evidence="1">The sequence shown here is derived from an EMBL/GenBank/DDBJ whole genome shotgun (WGS) entry which is preliminary data.</text>
</comment>
<sequence>MKNKTFADPKGEAFRHVSNIGSTKTIEQRRVVTELYLKDWRENRGEKEAADHLEKEYCCYPRWNWNYGCSGEVGVYPSNCPNESFNRHGIKSVATDCSKNASLASFLVHTAPKLLKEDAHARADPCTIEIPRTSSLLAVAVTGFMQEGIDVIELGNDEYGNPSSWMCNLRNKIGVPLDKNRVRMVQAALDGDVRPFEERYKNTALMSLPDILANTIVSTTRNVCHLQWKQGNIVGDCEDCVKHLGYSCPGAIYLRSKHGLLQCKVEVLRKSSANARGDAAKACARGNTTGLYKSGLSRTSKRRCLSKMIETFDSYLATLNHQQLSRVVLYLGLYQLDNKGKEPLKGKTSQELLDILLCFSDNQIGYRAMIIGSRSIAPGKPSSSYATVKQLAVNLKKASETPGKENEN</sequence>
<protein>
    <submittedName>
        <fullName evidence="1">Uncharacterized protein</fullName>
    </submittedName>
</protein>
<organism evidence="1 2">
    <name type="scientific">Seminavis robusta</name>
    <dbReference type="NCBI Taxonomy" id="568900"/>
    <lineage>
        <taxon>Eukaryota</taxon>
        <taxon>Sar</taxon>
        <taxon>Stramenopiles</taxon>
        <taxon>Ochrophyta</taxon>
        <taxon>Bacillariophyta</taxon>
        <taxon>Bacillariophyceae</taxon>
        <taxon>Bacillariophycidae</taxon>
        <taxon>Naviculales</taxon>
        <taxon>Naviculaceae</taxon>
        <taxon>Seminavis</taxon>
    </lineage>
</organism>
<gene>
    <name evidence="1" type="ORF">SEMRO_72_G040050.1</name>
</gene>
<evidence type="ECO:0000313" key="2">
    <source>
        <dbReference type="Proteomes" id="UP001153069"/>
    </source>
</evidence>
<evidence type="ECO:0000313" key="1">
    <source>
        <dbReference type="EMBL" id="CAB9499962.1"/>
    </source>
</evidence>
<keyword evidence="2" id="KW-1185">Reference proteome</keyword>
<proteinExistence type="predicted"/>
<reference evidence="1" key="1">
    <citation type="submission" date="2020-06" db="EMBL/GenBank/DDBJ databases">
        <authorList>
            <consortium name="Plant Systems Biology data submission"/>
        </authorList>
    </citation>
    <scope>NUCLEOTIDE SEQUENCE</scope>
    <source>
        <strain evidence="1">D6</strain>
    </source>
</reference>
<accession>A0A9N8H4W5</accession>